<sequence>MQVLAQPALLASFPVASSSKDTLDRLPLAIAPVGGAEQPEAVTAVQGNALWIHDLATHRAITSYTVPPSTTFHTKPISFHARVGAESIAAGATSEQVKPSRRKDRRTAIVLKKGEGVGSELEGRVVWVWTGEEVFDKQAITLSHKARSLHHIPSSATILATSPDSLTLLSPSLDATHLPLQPIQGGKATAALYSNLVKTLLPGRASPTDPISVVLVYSSGHVRLVTIAHEAEQGFTVASERMVPFPKGVLVTHEIVVDAHLDEVKGGLHYYTNNNRMLASVLNIKTPTSPPNLSTMYTFTTSPAGQNAAGRLATVPTGAGALLLLASPPSLALFHPSYPAVIDARDLPRSAAANVQQVTMLSPRIAGIVSRTSAAAAVDSSASSVASGGEKDVVYLVEISVPPSGVGIAQLLSSAERTARFIAPVGVTSMEDPLTSTTTATTGSETSVAARDAAFLDSFSQALSKSDGQAAQDVFHAYEIAEGDPFALRTKKLLKIREQESAAVKARSTAGLVGEIVRRVFEAALTTTTMTATEGQAEAEAEQVVRKPDGVYPAVIVRSLIRREWVSEGMWARGGVVRALLVLGDWESIMLALPRLPAVPSTSLVAALHAVLHKDQLSTSAPTLAKFLESYTRAPCSAALHRRALHTGLSPADACAVLEVFCGWLEVVKEQQESGGWCDGLTSTWGGVGEGEKKVMAPVMVMKDVPVSSVIQHTQLILDAHLPSLISYLPAHALLERLDAALQPLLSAQNALVAARGTVDAFIKLSRREEKQRAGNSSGKKGGKAVGGVAGRADGVAFDGVYSVEEIQL</sequence>
<reference evidence="1" key="1">
    <citation type="submission" date="2023-04" db="EMBL/GenBank/DDBJ databases">
        <title>Draft Genome sequencing of Naganishia species isolated from polar environments using Oxford Nanopore Technology.</title>
        <authorList>
            <person name="Leo P."/>
            <person name="Venkateswaran K."/>
        </authorList>
    </citation>
    <scope>NUCLEOTIDE SEQUENCE</scope>
    <source>
        <strain evidence="1">DBVPG 5303</strain>
    </source>
</reference>
<gene>
    <name evidence="1" type="ORF">QFC24_001643</name>
</gene>
<evidence type="ECO:0000313" key="2">
    <source>
        <dbReference type="Proteomes" id="UP001234202"/>
    </source>
</evidence>
<name>A0ACC2XTB5_9TREE</name>
<protein>
    <submittedName>
        <fullName evidence="1">Uncharacterized protein</fullName>
    </submittedName>
</protein>
<keyword evidence="2" id="KW-1185">Reference proteome</keyword>
<proteinExistence type="predicted"/>
<evidence type="ECO:0000313" key="1">
    <source>
        <dbReference type="EMBL" id="KAJ9126614.1"/>
    </source>
</evidence>
<dbReference type="Proteomes" id="UP001234202">
    <property type="component" value="Unassembled WGS sequence"/>
</dbReference>
<accession>A0ACC2XTB5</accession>
<dbReference type="EMBL" id="JASBWV010000004">
    <property type="protein sequence ID" value="KAJ9126614.1"/>
    <property type="molecule type" value="Genomic_DNA"/>
</dbReference>
<organism evidence="1 2">
    <name type="scientific">Naganishia onofrii</name>
    <dbReference type="NCBI Taxonomy" id="1851511"/>
    <lineage>
        <taxon>Eukaryota</taxon>
        <taxon>Fungi</taxon>
        <taxon>Dikarya</taxon>
        <taxon>Basidiomycota</taxon>
        <taxon>Agaricomycotina</taxon>
        <taxon>Tremellomycetes</taxon>
        <taxon>Filobasidiales</taxon>
        <taxon>Filobasidiaceae</taxon>
        <taxon>Naganishia</taxon>
    </lineage>
</organism>
<comment type="caution">
    <text evidence="1">The sequence shown here is derived from an EMBL/GenBank/DDBJ whole genome shotgun (WGS) entry which is preliminary data.</text>
</comment>